<organism evidence="1 2">
    <name type="scientific">Dreissena polymorpha</name>
    <name type="common">Zebra mussel</name>
    <name type="synonym">Mytilus polymorpha</name>
    <dbReference type="NCBI Taxonomy" id="45954"/>
    <lineage>
        <taxon>Eukaryota</taxon>
        <taxon>Metazoa</taxon>
        <taxon>Spiralia</taxon>
        <taxon>Lophotrochozoa</taxon>
        <taxon>Mollusca</taxon>
        <taxon>Bivalvia</taxon>
        <taxon>Autobranchia</taxon>
        <taxon>Heteroconchia</taxon>
        <taxon>Euheterodonta</taxon>
        <taxon>Imparidentia</taxon>
        <taxon>Neoheterodontei</taxon>
        <taxon>Myida</taxon>
        <taxon>Dreissenoidea</taxon>
        <taxon>Dreissenidae</taxon>
        <taxon>Dreissena</taxon>
    </lineage>
</organism>
<dbReference type="AlphaFoldDB" id="A0A9D4EVJ9"/>
<accession>A0A9D4EVJ9</accession>
<evidence type="ECO:0000313" key="2">
    <source>
        <dbReference type="Proteomes" id="UP000828390"/>
    </source>
</evidence>
<reference evidence="1" key="1">
    <citation type="journal article" date="2019" name="bioRxiv">
        <title>The Genome of the Zebra Mussel, Dreissena polymorpha: A Resource for Invasive Species Research.</title>
        <authorList>
            <person name="McCartney M.A."/>
            <person name="Auch B."/>
            <person name="Kono T."/>
            <person name="Mallez S."/>
            <person name="Zhang Y."/>
            <person name="Obille A."/>
            <person name="Becker A."/>
            <person name="Abrahante J.E."/>
            <person name="Garbe J."/>
            <person name="Badalamenti J.P."/>
            <person name="Herman A."/>
            <person name="Mangelson H."/>
            <person name="Liachko I."/>
            <person name="Sullivan S."/>
            <person name="Sone E.D."/>
            <person name="Koren S."/>
            <person name="Silverstein K.A.T."/>
            <person name="Beckman K.B."/>
            <person name="Gohl D.M."/>
        </authorList>
    </citation>
    <scope>NUCLEOTIDE SEQUENCE</scope>
    <source>
        <strain evidence="1">Duluth1</strain>
        <tissue evidence="1">Whole animal</tissue>
    </source>
</reference>
<dbReference type="Proteomes" id="UP000828390">
    <property type="component" value="Unassembled WGS sequence"/>
</dbReference>
<name>A0A9D4EVJ9_DREPO</name>
<dbReference type="EMBL" id="JAIWYP010000008">
    <property type="protein sequence ID" value="KAH3786578.1"/>
    <property type="molecule type" value="Genomic_DNA"/>
</dbReference>
<gene>
    <name evidence="1" type="ORF">DPMN_164685</name>
</gene>
<protein>
    <submittedName>
        <fullName evidence="1">Uncharacterized protein</fullName>
    </submittedName>
</protein>
<reference evidence="1" key="2">
    <citation type="submission" date="2020-11" db="EMBL/GenBank/DDBJ databases">
        <authorList>
            <person name="McCartney M.A."/>
            <person name="Auch B."/>
            <person name="Kono T."/>
            <person name="Mallez S."/>
            <person name="Becker A."/>
            <person name="Gohl D.M."/>
            <person name="Silverstein K.A.T."/>
            <person name="Koren S."/>
            <person name="Bechman K.B."/>
            <person name="Herman A."/>
            <person name="Abrahante J.E."/>
            <person name="Garbe J."/>
        </authorList>
    </citation>
    <scope>NUCLEOTIDE SEQUENCE</scope>
    <source>
        <strain evidence="1">Duluth1</strain>
        <tissue evidence="1">Whole animal</tissue>
    </source>
</reference>
<comment type="caution">
    <text evidence="1">The sequence shown here is derived from an EMBL/GenBank/DDBJ whole genome shotgun (WGS) entry which is preliminary data.</text>
</comment>
<keyword evidence="2" id="KW-1185">Reference proteome</keyword>
<proteinExistence type="predicted"/>
<evidence type="ECO:0000313" key="1">
    <source>
        <dbReference type="EMBL" id="KAH3786578.1"/>
    </source>
</evidence>
<sequence length="59" mass="6646">MEHIIHRQTMSHLAKHNILADQQRGVQPVPLGGDCKMKMAKVNSDDAVIRRNRPGTKSE</sequence>
<feature type="non-terminal residue" evidence="1">
    <location>
        <position position="59"/>
    </location>
</feature>